<dbReference type="Proteomes" id="UP000586722">
    <property type="component" value="Unassembled WGS sequence"/>
</dbReference>
<proteinExistence type="predicted"/>
<dbReference type="Pfam" id="PF13450">
    <property type="entry name" value="NAD_binding_8"/>
    <property type="match status" value="1"/>
</dbReference>
<dbReference type="PRINTS" id="PR00419">
    <property type="entry name" value="ADXRDTASE"/>
</dbReference>
<dbReference type="SUPFAM" id="SSF51905">
    <property type="entry name" value="FAD/NAD(P)-binding domain"/>
    <property type="match status" value="1"/>
</dbReference>
<dbReference type="RefSeq" id="WP_161709244.1">
    <property type="nucleotide sequence ID" value="NZ_JAABLQ010000002.1"/>
</dbReference>
<reference evidence="2 3" key="1">
    <citation type="submission" date="2020-01" db="EMBL/GenBank/DDBJ databases">
        <authorList>
            <person name="Peng S.Y."/>
            <person name="Li J."/>
            <person name="Wang M."/>
            <person name="Wang L."/>
            <person name="Wang C.Q."/>
            <person name="Wang J.R."/>
        </authorList>
    </citation>
    <scope>NUCLEOTIDE SEQUENCE [LARGE SCALE GENOMIC DNA]</scope>
    <source>
        <strain evidence="2 3">XCT-53</strain>
    </source>
</reference>
<protein>
    <submittedName>
        <fullName evidence="2">NAD(P)-binding protein</fullName>
    </submittedName>
</protein>
<dbReference type="InterPro" id="IPR002937">
    <property type="entry name" value="Amino_oxidase"/>
</dbReference>
<name>A0A7X5JA36_9HYPH</name>
<organism evidence="2 3">
    <name type="scientific">Pannonibacter tanglangensis</name>
    <dbReference type="NCBI Taxonomy" id="2750084"/>
    <lineage>
        <taxon>Bacteria</taxon>
        <taxon>Pseudomonadati</taxon>
        <taxon>Pseudomonadota</taxon>
        <taxon>Alphaproteobacteria</taxon>
        <taxon>Hyphomicrobiales</taxon>
        <taxon>Stappiaceae</taxon>
        <taxon>Pannonibacter</taxon>
    </lineage>
</organism>
<dbReference type="PANTHER" id="PTHR16128:SF5">
    <property type="entry name" value="FAD_NAD(P)-BINDING OXIDOREDUCTASE FAMILY PROTEIN"/>
    <property type="match status" value="1"/>
</dbReference>
<accession>A0A7X5JA36</accession>
<sequence>MSTASPRSDIAIIGAGMAGLAAARRLRANGHTCRIFEKSRGVGGRLATRRAGDLRFDHGAQFFTARGNAFRKALAEWTAEGIVAPWFDDTHVGVPAIGAPVRAMANRFEVQLETQITSLQSVEGGWRLVDAQGRVHDAGHGAFSAVILALPAPQVLPLAETAGVPMPGLDDVRYAPCWTLMAAFEEPLPGPDRHASPEGALSWLARNSAKPGRDPSPETWVIHASPAWSRAHLELSPDEVTPLLWDLARTVLDTDATPGFLAAHRWRYARVEQTAPKPFLWNADARIGACGDWGLGPRVEAAFDSGDGLGMIVASSLSRASSAAE</sequence>
<dbReference type="Pfam" id="PF01593">
    <property type="entry name" value="Amino_oxidase"/>
    <property type="match status" value="1"/>
</dbReference>
<evidence type="ECO:0000313" key="2">
    <source>
        <dbReference type="EMBL" id="NBN79617.1"/>
    </source>
</evidence>
<dbReference type="EMBL" id="JAABLQ010000002">
    <property type="protein sequence ID" value="NBN79617.1"/>
    <property type="molecule type" value="Genomic_DNA"/>
</dbReference>
<dbReference type="InterPro" id="IPR036188">
    <property type="entry name" value="FAD/NAD-bd_sf"/>
</dbReference>
<dbReference type="AlphaFoldDB" id="A0A7X5JA36"/>
<dbReference type="PANTHER" id="PTHR16128">
    <property type="entry name" value="FAD/NAD(P)-BINDING OXIDOREDUCTASE FAMILY PROTEIN"/>
    <property type="match status" value="1"/>
</dbReference>
<keyword evidence="3" id="KW-1185">Reference proteome</keyword>
<dbReference type="Gene3D" id="3.90.660.10">
    <property type="match status" value="1"/>
</dbReference>
<dbReference type="Gene3D" id="3.50.50.60">
    <property type="entry name" value="FAD/NAD(P)-binding domain"/>
    <property type="match status" value="1"/>
</dbReference>
<evidence type="ECO:0000313" key="3">
    <source>
        <dbReference type="Proteomes" id="UP000586722"/>
    </source>
</evidence>
<dbReference type="GO" id="GO:0016491">
    <property type="term" value="F:oxidoreductase activity"/>
    <property type="evidence" value="ECO:0007669"/>
    <property type="project" value="InterPro"/>
</dbReference>
<gene>
    <name evidence="2" type="ORF">GWI72_15175</name>
</gene>
<feature type="domain" description="Amine oxidase" evidence="1">
    <location>
        <begin position="97"/>
        <end position="267"/>
    </location>
</feature>
<evidence type="ECO:0000259" key="1">
    <source>
        <dbReference type="Pfam" id="PF01593"/>
    </source>
</evidence>
<comment type="caution">
    <text evidence="2">The sequence shown here is derived from an EMBL/GenBank/DDBJ whole genome shotgun (WGS) entry which is preliminary data.</text>
</comment>